<dbReference type="Proteomes" id="UP000037035">
    <property type="component" value="Unassembled WGS sequence"/>
</dbReference>
<proteinExistence type="predicted"/>
<evidence type="ECO:0000313" key="2">
    <source>
        <dbReference type="Proteomes" id="UP000037035"/>
    </source>
</evidence>
<gene>
    <name evidence="1" type="ORF">VP01_592g4</name>
</gene>
<protein>
    <submittedName>
        <fullName evidence="1">Uncharacterized protein</fullName>
    </submittedName>
</protein>
<evidence type="ECO:0000313" key="1">
    <source>
        <dbReference type="EMBL" id="KNZ48063.1"/>
    </source>
</evidence>
<comment type="caution">
    <text evidence="1">The sequence shown here is derived from an EMBL/GenBank/DDBJ whole genome shotgun (WGS) entry which is preliminary data.</text>
</comment>
<name>A0A0L6UHR7_9BASI</name>
<dbReference type="EMBL" id="LAVV01011196">
    <property type="protein sequence ID" value="KNZ48063.1"/>
    <property type="molecule type" value="Genomic_DNA"/>
</dbReference>
<keyword evidence="2" id="KW-1185">Reference proteome</keyword>
<reference evidence="1 2" key="1">
    <citation type="submission" date="2015-08" db="EMBL/GenBank/DDBJ databases">
        <title>Next Generation Sequencing and Analysis of the Genome of Puccinia sorghi L Schw, the Causal Agent of Maize Common Rust.</title>
        <authorList>
            <person name="Rochi L."/>
            <person name="Burguener G."/>
            <person name="Darino M."/>
            <person name="Turjanski A."/>
            <person name="Kreff E."/>
            <person name="Dieguez M.J."/>
            <person name="Sacco F."/>
        </authorList>
    </citation>
    <scope>NUCLEOTIDE SEQUENCE [LARGE SCALE GENOMIC DNA]</scope>
    <source>
        <strain evidence="1 2">RO10H11247</strain>
    </source>
</reference>
<accession>A0A0L6UHR7</accession>
<dbReference type="AlphaFoldDB" id="A0A0L6UHR7"/>
<dbReference type="VEuPathDB" id="FungiDB:VP01_592g4"/>
<sequence>MSKVKMGAGKLRREALDWLKRVRKKKIPHSGKWGMTPHPPIYSDKNTHSPEPQNLLGVKVYDLTGVELSSMEVILKILTTQLTAELKPQLKAGISTENIKLCGNSTWLSKGWHGPIGEERLICHPSLTDKGSLKRLSESLFLLTIPQFTFQELITNSRTQILDFQDNQLRPDQATISNVEGHSEALDWLKRANYIVYVQADQNVEHEFKSGRLDKTSEENEKNITKLIEDELVRKGSKNRCIRPYRGKLLLYWMNLFLITRAVSVSLACKCYHFTFFNNLQVELRMKLVVTCVDVKLNNQTDVLPNSSCYHPSNMSKSDIHFTCQKNLIQHLLIQFFLKLYLNSKRILASEPSSIFQSKSIRTVKTIIHKTPFRMGSITPDNPDHRSFTKTTQLSQPIKISWLSHELKVQFMILLQWES</sequence>
<organism evidence="1 2">
    <name type="scientific">Puccinia sorghi</name>
    <dbReference type="NCBI Taxonomy" id="27349"/>
    <lineage>
        <taxon>Eukaryota</taxon>
        <taxon>Fungi</taxon>
        <taxon>Dikarya</taxon>
        <taxon>Basidiomycota</taxon>
        <taxon>Pucciniomycotina</taxon>
        <taxon>Pucciniomycetes</taxon>
        <taxon>Pucciniales</taxon>
        <taxon>Pucciniaceae</taxon>
        <taxon>Puccinia</taxon>
    </lineage>
</organism>